<dbReference type="AlphaFoldDB" id="A0A917D084"/>
<proteinExistence type="inferred from homology"/>
<comment type="similarity">
    <text evidence="7">Belongs to the glycosyltransferase 87 family.</text>
</comment>
<feature type="transmembrane region" description="Helical" evidence="8">
    <location>
        <begin position="281"/>
        <end position="300"/>
    </location>
</feature>
<feature type="transmembrane region" description="Helical" evidence="8">
    <location>
        <begin position="386"/>
        <end position="405"/>
    </location>
</feature>
<reference evidence="9" key="2">
    <citation type="submission" date="2020-09" db="EMBL/GenBank/DDBJ databases">
        <authorList>
            <person name="Sun Q."/>
            <person name="Sedlacek I."/>
        </authorList>
    </citation>
    <scope>NUCLEOTIDE SEQUENCE</scope>
    <source>
        <strain evidence="9">CCM 7905</strain>
    </source>
</reference>
<keyword evidence="3" id="KW-0808">Transferase</keyword>
<sequence length="427" mass="46273">MSTPTPTEYSGPTVSVPGPVRLLGKVVVSVAVVVGILYNLAGFPPLREFGFPYRIDLDVYRIGGGALLHGVDLYGPLPRTFYDIPLPFTYPPLAAISFSPMAAIPLNAAGTIMSLMSMGTLAITVFVALRALVTLTVSTTLWITAAVGAVAFALEPVWSTFDYGQINIVLMCLVTLDVLLKKTPWPRGTLIGAVTAIKLTPAVFVLYFLVKRDYRSAVVTGISFLVFTAIGFAITFSNSVRYWTEVLIDSSRIGNPPYISNQSITGLLARLGMDESLRTKLWIVISAVVLAIAVVAIHRALRAGQPLLALCVNAVLGLLVSPVSWSHHWVWAVPLMVALGYVALTRRSVVFAALVVSGILLMHYPAHWRLGQGRWNGLDWPLQDQMIASSYVWWGLACIVAVALLPDGRVRRPSRPEVETRPAPSPA</sequence>
<keyword evidence="9" id="KW-0328">Glycosyltransferase</keyword>
<gene>
    <name evidence="9" type="ORF">GCM10007304_19250</name>
</gene>
<evidence type="ECO:0000256" key="1">
    <source>
        <dbReference type="ARBA" id="ARBA00004651"/>
    </source>
</evidence>
<comment type="caution">
    <text evidence="9">The sequence shown here is derived from an EMBL/GenBank/DDBJ whole genome shotgun (WGS) entry which is preliminary data.</text>
</comment>
<evidence type="ECO:0000256" key="6">
    <source>
        <dbReference type="ARBA" id="ARBA00023136"/>
    </source>
</evidence>
<feature type="transmembrane region" description="Helical" evidence="8">
    <location>
        <begin position="106"/>
        <end position="129"/>
    </location>
</feature>
<feature type="transmembrane region" description="Helical" evidence="8">
    <location>
        <begin position="349"/>
        <end position="366"/>
    </location>
</feature>
<feature type="transmembrane region" description="Helical" evidence="8">
    <location>
        <begin position="217"/>
        <end position="236"/>
    </location>
</feature>
<dbReference type="Proteomes" id="UP000654257">
    <property type="component" value="Unassembled WGS sequence"/>
</dbReference>
<organism evidence="9 10">
    <name type="scientific">Rhodococcoides trifolii</name>
    <dbReference type="NCBI Taxonomy" id="908250"/>
    <lineage>
        <taxon>Bacteria</taxon>
        <taxon>Bacillati</taxon>
        <taxon>Actinomycetota</taxon>
        <taxon>Actinomycetes</taxon>
        <taxon>Mycobacteriales</taxon>
        <taxon>Nocardiaceae</taxon>
        <taxon>Rhodococcoides</taxon>
    </lineage>
</organism>
<accession>A0A917D084</accession>
<keyword evidence="2" id="KW-1003">Cell membrane</keyword>
<feature type="transmembrane region" description="Helical" evidence="8">
    <location>
        <begin position="135"/>
        <end position="154"/>
    </location>
</feature>
<feature type="transmembrane region" description="Helical" evidence="8">
    <location>
        <begin position="329"/>
        <end position="344"/>
    </location>
</feature>
<dbReference type="EMBL" id="BMCU01000002">
    <property type="protein sequence ID" value="GGG05296.1"/>
    <property type="molecule type" value="Genomic_DNA"/>
</dbReference>
<feature type="transmembrane region" description="Helical" evidence="8">
    <location>
        <begin position="307"/>
        <end position="323"/>
    </location>
</feature>
<evidence type="ECO:0000256" key="7">
    <source>
        <dbReference type="ARBA" id="ARBA00024033"/>
    </source>
</evidence>
<evidence type="ECO:0000256" key="2">
    <source>
        <dbReference type="ARBA" id="ARBA00022475"/>
    </source>
</evidence>
<evidence type="ECO:0000256" key="8">
    <source>
        <dbReference type="SAM" id="Phobius"/>
    </source>
</evidence>
<evidence type="ECO:0000313" key="10">
    <source>
        <dbReference type="Proteomes" id="UP000654257"/>
    </source>
</evidence>
<feature type="transmembrane region" description="Helical" evidence="8">
    <location>
        <begin position="20"/>
        <end position="41"/>
    </location>
</feature>
<dbReference type="GO" id="GO:0005886">
    <property type="term" value="C:plasma membrane"/>
    <property type="evidence" value="ECO:0007669"/>
    <property type="project" value="UniProtKB-SubCell"/>
</dbReference>
<dbReference type="InterPro" id="IPR018584">
    <property type="entry name" value="GT87"/>
</dbReference>
<reference evidence="9" key="1">
    <citation type="journal article" date="2014" name="Int. J. Syst. Evol. Microbiol.">
        <title>Complete genome sequence of Corynebacterium casei LMG S-19264T (=DSM 44701T), isolated from a smear-ripened cheese.</title>
        <authorList>
            <consortium name="US DOE Joint Genome Institute (JGI-PGF)"/>
            <person name="Walter F."/>
            <person name="Albersmeier A."/>
            <person name="Kalinowski J."/>
            <person name="Ruckert C."/>
        </authorList>
    </citation>
    <scope>NUCLEOTIDE SEQUENCE</scope>
    <source>
        <strain evidence="9">CCM 7905</strain>
    </source>
</reference>
<feature type="transmembrane region" description="Helical" evidence="8">
    <location>
        <begin position="190"/>
        <end position="210"/>
    </location>
</feature>
<evidence type="ECO:0000313" key="9">
    <source>
        <dbReference type="EMBL" id="GGG05296.1"/>
    </source>
</evidence>
<dbReference type="GO" id="GO:0016758">
    <property type="term" value="F:hexosyltransferase activity"/>
    <property type="evidence" value="ECO:0007669"/>
    <property type="project" value="InterPro"/>
</dbReference>
<comment type="subcellular location">
    <subcellularLocation>
        <location evidence="1">Cell membrane</location>
        <topology evidence="1">Multi-pass membrane protein</topology>
    </subcellularLocation>
</comment>
<evidence type="ECO:0000256" key="3">
    <source>
        <dbReference type="ARBA" id="ARBA00022679"/>
    </source>
</evidence>
<keyword evidence="4 8" id="KW-0812">Transmembrane</keyword>
<protein>
    <submittedName>
        <fullName evidence="9">Polyprenol-phosphate-mannose-dependent alpha-(1-2)-phosphatidylinositol mannoside mannosyltransferase</fullName>
    </submittedName>
</protein>
<evidence type="ECO:0000256" key="5">
    <source>
        <dbReference type="ARBA" id="ARBA00022989"/>
    </source>
</evidence>
<dbReference type="RefSeq" id="WP_188544579.1">
    <property type="nucleotide sequence ID" value="NZ_BMCU01000002.1"/>
</dbReference>
<name>A0A917D084_9NOCA</name>
<evidence type="ECO:0000256" key="4">
    <source>
        <dbReference type="ARBA" id="ARBA00022692"/>
    </source>
</evidence>
<keyword evidence="5 8" id="KW-1133">Transmembrane helix</keyword>
<keyword evidence="10" id="KW-1185">Reference proteome</keyword>
<dbReference type="Pfam" id="PF09594">
    <property type="entry name" value="GT87"/>
    <property type="match status" value="1"/>
</dbReference>
<keyword evidence="6 8" id="KW-0472">Membrane</keyword>